<gene>
    <name evidence="4" type="ORF">D1627_02545</name>
</gene>
<dbReference type="PIRSF" id="PIRSF016184">
    <property type="entry name" value="PhzC_PhzF"/>
    <property type="match status" value="1"/>
</dbReference>
<dbReference type="GO" id="GO:0005737">
    <property type="term" value="C:cytoplasm"/>
    <property type="evidence" value="ECO:0007669"/>
    <property type="project" value="TreeGrafter"/>
</dbReference>
<keyword evidence="2" id="KW-0413">Isomerase</keyword>
<dbReference type="GO" id="GO:0016853">
    <property type="term" value="F:isomerase activity"/>
    <property type="evidence" value="ECO:0007669"/>
    <property type="project" value="UniProtKB-KW"/>
</dbReference>
<evidence type="ECO:0000313" key="5">
    <source>
        <dbReference type="Proteomes" id="UP000266005"/>
    </source>
</evidence>
<evidence type="ECO:0000313" key="4">
    <source>
        <dbReference type="EMBL" id="RIJ42746.1"/>
    </source>
</evidence>
<protein>
    <submittedName>
        <fullName evidence="4">PhzF family phenazine biosynthesis protein</fullName>
    </submittedName>
</protein>
<name>A0A399SF52_9BACT</name>
<dbReference type="PANTHER" id="PTHR13774:SF17">
    <property type="entry name" value="PHENAZINE BIOSYNTHESIS-LIKE DOMAIN-CONTAINING PROTEIN"/>
    <property type="match status" value="1"/>
</dbReference>
<dbReference type="EMBL" id="QWGE01000001">
    <property type="protein sequence ID" value="RIJ42746.1"/>
    <property type="molecule type" value="Genomic_DNA"/>
</dbReference>
<dbReference type="OrthoDB" id="9788221at2"/>
<accession>A0A399SF52</accession>
<dbReference type="SUPFAM" id="SSF54506">
    <property type="entry name" value="Diaminopimelate epimerase-like"/>
    <property type="match status" value="1"/>
</dbReference>
<sequence length="277" mass="30392">MVTAYQKDLKSKRSPLNKIKLYQIDAFTDKVFGGNPAAVCVLEQWLPENKMQQIAAENNLAETAFVVKQGDTYEIRWFTPTVEVDLCGHATLASAYVLFKYYQHPTPNIILFSPRSGRLTVEKQDDALTLDFPTDTYEAVTVPEVLVKAFGKAPLEAYKGKTDYLLLFGSQQEVEGFNPDLSLVATVGGRGVIVSAPGTEVDFVSRFFAPQAGINEDPVTGSAHTTLTPIWSGKLGKTILTAQQLSARKGDLTCQYLGERVKITGQAVTYLTGEIEV</sequence>
<dbReference type="Gene3D" id="3.10.310.10">
    <property type="entry name" value="Diaminopimelate Epimerase, Chain A, domain 1"/>
    <property type="match status" value="2"/>
</dbReference>
<reference evidence="5" key="1">
    <citation type="submission" date="2018-08" db="EMBL/GenBank/DDBJ databases">
        <title>Mucilaginibacter sp. MYSH2.</title>
        <authorList>
            <person name="Seo T."/>
        </authorList>
    </citation>
    <scope>NUCLEOTIDE SEQUENCE [LARGE SCALE GENOMIC DNA]</scope>
    <source>
        <strain evidence="5">KIRAN</strain>
    </source>
</reference>
<comment type="similarity">
    <text evidence="1">Belongs to the PhzF family.</text>
</comment>
<dbReference type="NCBIfam" id="TIGR00654">
    <property type="entry name" value="PhzF_family"/>
    <property type="match status" value="1"/>
</dbReference>
<keyword evidence="5" id="KW-1185">Reference proteome</keyword>
<evidence type="ECO:0000256" key="1">
    <source>
        <dbReference type="ARBA" id="ARBA00008270"/>
    </source>
</evidence>
<comment type="caution">
    <text evidence="4">The sequence shown here is derived from an EMBL/GenBank/DDBJ whole genome shotgun (WGS) entry which is preliminary data.</text>
</comment>
<evidence type="ECO:0000256" key="3">
    <source>
        <dbReference type="PIRSR" id="PIRSR016184-1"/>
    </source>
</evidence>
<dbReference type="PANTHER" id="PTHR13774">
    <property type="entry name" value="PHENAZINE BIOSYNTHESIS PROTEIN"/>
    <property type="match status" value="1"/>
</dbReference>
<feature type="active site" evidence="3">
    <location>
        <position position="62"/>
    </location>
</feature>
<proteinExistence type="inferred from homology"/>
<dbReference type="Pfam" id="PF02567">
    <property type="entry name" value="PhzC-PhzF"/>
    <property type="match status" value="1"/>
</dbReference>
<dbReference type="Proteomes" id="UP000266005">
    <property type="component" value="Unassembled WGS sequence"/>
</dbReference>
<dbReference type="AlphaFoldDB" id="A0A399SF52"/>
<organism evidence="4 5">
    <name type="scientific">Pontibacter oryzae</name>
    <dbReference type="NCBI Taxonomy" id="2304593"/>
    <lineage>
        <taxon>Bacteria</taxon>
        <taxon>Pseudomonadati</taxon>
        <taxon>Bacteroidota</taxon>
        <taxon>Cytophagia</taxon>
        <taxon>Cytophagales</taxon>
        <taxon>Hymenobacteraceae</taxon>
        <taxon>Pontibacter</taxon>
    </lineage>
</organism>
<evidence type="ECO:0000256" key="2">
    <source>
        <dbReference type="ARBA" id="ARBA00023235"/>
    </source>
</evidence>
<dbReference type="InterPro" id="IPR003719">
    <property type="entry name" value="Phenazine_PhzF-like"/>
</dbReference>